<feature type="compositionally biased region" description="Basic and acidic residues" evidence="1">
    <location>
        <begin position="311"/>
        <end position="323"/>
    </location>
</feature>
<feature type="region of interest" description="Disordered" evidence="1">
    <location>
        <begin position="304"/>
        <end position="323"/>
    </location>
</feature>
<evidence type="ECO:0000313" key="4">
    <source>
        <dbReference type="Proteomes" id="UP000559027"/>
    </source>
</evidence>
<evidence type="ECO:0000256" key="2">
    <source>
        <dbReference type="SAM" id="Phobius"/>
    </source>
</evidence>
<proteinExistence type="predicted"/>
<keyword evidence="2" id="KW-0812">Transmembrane</keyword>
<sequence length="323" mass="35192">MPLGYLNRCLRSDVHSYLLDVGISQATWPANKLANAISVNTDVCACHDVAINFTRIIRGFIVNEGHTGDYYNVLAEFTQIFGSAMYIVQTFVGDGVAIYRCYIVWSRRLVFILFPCAIYIGSIVSGIGILVTMGKATAGSLVFLDELGDWISSFFALTLVTSTTCTLMIASRIWYLNNQSIRDGSRRKGGLNPIARVVVESGAIYSSMLIALLILYGQKSWFQYIIVDALSSLIGIVFSVIIVRIGLGIAIDPDTVQASTISSKTMGGSDRTNSAVHELSTFEAPGDPVVSTDRHWHSVKVNLETSGSSEHSTKHEKSAEGQV</sequence>
<evidence type="ECO:0000256" key="1">
    <source>
        <dbReference type="SAM" id="MobiDB-lite"/>
    </source>
</evidence>
<keyword evidence="2" id="KW-1133">Transmembrane helix</keyword>
<dbReference type="OrthoDB" id="3354175at2759"/>
<feature type="transmembrane region" description="Helical" evidence="2">
    <location>
        <begin position="151"/>
        <end position="176"/>
    </location>
</feature>
<dbReference type="AlphaFoldDB" id="A0A8H5D734"/>
<keyword evidence="2" id="KW-0472">Membrane</keyword>
<reference evidence="3 4" key="1">
    <citation type="journal article" date="2020" name="ISME J.">
        <title>Uncovering the hidden diversity of litter-decomposition mechanisms in mushroom-forming fungi.</title>
        <authorList>
            <person name="Floudas D."/>
            <person name="Bentzer J."/>
            <person name="Ahren D."/>
            <person name="Johansson T."/>
            <person name="Persson P."/>
            <person name="Tunlid A."/>
        </authorList>
    </citation>
    <scope>NUCLEOTIDE SEQUENCE [LARGE SCALE GENOMIC DNA]</scope>
    <source>
        <strain evidence="3 4">CBS 146.42</strain>
    </source>
</reference>
<name>A0A8H5D734_9AGAR</name>
<dbReference type="EMBL" id="JAACJO010000009">
    <property type="protein sequence ID" value="KAF5353948.1"/>
    <property type="molecule type" value="Genomic_DNA"/>
</dbReference>
<feature type="transmembrane region" description="Helical" evidence="2">
    <location>
        <begin position="222"/>
        <end position="243"/>
    </location>
</feature>
<comment type="caution">
    <text evidence="3">The sequence shown here is derived from an EMBL/GenBank/DDBJ whole genome shotgun (WGS) entry which is preliminary data.</text>
</comment>
<feature type="transmembrane region" description="Helical" evidence="2">
    <location>
        <begin position="197"/>
        <end position="216"/>
    </location>
</feature>
<gene>
    <name evidence="3" type="ORF">D9756_007177</name>
</gene>
<keyword evidence="4" id="KW-1185">Reference proteome</keyword>
<protein>
    <submittedName>
        <fullName evidence="3">Uncharacterized protein</fullName>
    </submittedName>
</protein>
<accession>A0A8H5D734</accession>
<feature type="transmembrane region" description="Helical" evidence="2">
    <location>
        <begin position="109"/>
        <end position="131"/>
    </location>
</feature>
<organism evidence="3 4">
    <name type="scientific">Leucocoprinus leucothites</name>
    <dbReference type="NCBI Taxonomy" id="201217"/>
    <lineage>
        <taxon>Eukaryota</taxon>
        <taxon>Fungi</taxon>
        <taxon>Dikarya</taxon>
        <taxon>Basidiomycota</taxon>
        <taxon>Agaricomycotina</taxon>
        <taxon>Agaricomycetes</taxon>
        <taxon>Agaricomycetidae</taxon>
        <taxon>Agaricales</taxon>
        <taxon>Agaricineae</taxon>
        <taxon>Agaricaceae</taxon>
        <taxon>Leucocoprinus</taxon>
    </lineage>
</organism>
<dbReference type="Proteomes" id="UP000559027">
    <property type="component" value="Unassembled WGS sequence"/>
</dbReference>
<evidence type="ECO:0000313" key="3">
    <source>
        <dbReference type="EMBL" id="KAF5353948.1"/>
    </source>
</evidence>